<name>A0A2J6X3T8_9CHLR</name>
<evidence type="ECO:0000313" key="2">
    <source>
        <dbReference type="EMBL" id="PMP80515.1"/>
    </source>
</evidence>
<proteinExistence type="predicted"/>
<feature type="compositionally biased region" description="Polar residues" evidence="1">
    <location>
        <begin position="15"/>
        <end position="28"/>
    </location>
</feature>
<dbReference type="AlphaFoldDB" id="A0A2J6X3T8"/>
<evidence type="ECO:0000313" key="3">
    <source>
        <dbReference type="Proteomes" id="UP000243376"/>
    </source>
</evidence>
<reference evidence="2 3" key="1">
    <citation type="submission" date="2018-01" db="EMBL/GenBank/DDBJ databases">
        <title>Metagenomic assembled genomes from two thermal pools in the Uzon Caldera, Kamchatka, Russia.</title>
        <authorList>
            <person name="Wilkins L."/>
            <person name="Ettinger C."/>
        </authorList>
    </citation>
    <scope>NUCLEOTIDE SEQUENCE [LARGE SCALE GENOMIC DNA]</scope>
    <source>
        <strain evidence="2">ZAV-02</strain>
    </source>
</reference>
<dbReference type="EMBL" id="PNIQ01000608">
    <property type="protein sequence ID" value="PMP80515.1"/>
    <property type="molecule type" value="Genomic_DNA"/>
</dbReference>
<evidence type="ECO:0000256" key="1">
    <source>
        <dbReference type="SAM" id="MobiDB-lite"/>
    </source>
</evidence>
<organism evidence="2 3">
    <name type="scientific">Chloroflexus aggregans</name>
    <dbReference type="NCBI Taxonomy" id="152260"/>
    <lineage>
        <taxon>Bacteria</taxon>
        <taxon>Bacillati</taxon>
        <taxon>Chloroflexota</taxon>
        <taxon>Chloroflexia</taxon>
        <taxon>Chloroflexales</taxon>
        <taxon>Chloroflexineae</taxon>
        <taxon>Chloroflexaceae</taxon>
        <taxon>Chloroflexus</taxon>
    </lineage>
</organism>
<protein>
    <submittedName>
        <fullName evidence="2">Uncharacterized protein</fullName>
    </submittedName>
</protein>
<accession>A0A2J6X3T8</accession>
<comment type="caution">
    <text evidence="2">The sequence shown here is derived from an EMBL/GenBank/DDBJ whole genome shotgun (WGS) entry which is preliminary data.</text>
</comment>
<sequence length="103" mass="11274">MARKSLTPATPSPAAINSSTATPAQSSEFTFRRQPPFLMWYDDNPKTLVVQKIAAAINAYKARFPGVEPTLVLVNEAEVVPVDGITVRGMVTVSRHTYWVGQI</sequence>
<gene>
    <name evidence="2" type="ORF">C0184_09180</name>
</gene>
<dbReference type="Proteomes" id="UP000243376">
    <property type="component" value="Unassembled WGS sequence"/>
</dbReference>
<feature type="region of interest" description="Disordered" evidence="1">
    <location>
        <begin position="1"/>
        <end position="28"/>
    </location>
</feature>